<accession>A0A160FRQ0</accession>
<sequence>MNEIHVDTFRLMLGIALIVLREHNQIDWVRAGLNAASIFNRRAATQRNGPWQAARLDSVETA</sequence>
<dbReference type="Proteomes" id="UP000076852">
    <property type="component" value="Chromosome 2"/>
</dbReference>
<evidence type="ECO:0000313" key="1">
    <source>
        <dbReference type="EMBL" id="ANB75316.1"/>
    </source>
</evidence>
<dbReference type="RefSeq" id="WP_063498604.1">
    <property type="nucleotide sequence ID" value="NZ_CP014579.1"/>
</dbReference>
<gene>
    <name evidence="1" type="ORF">AYM40_23295</name>
</gene>
<dbReference type="STRING" id="1804984.AYM40_23295"/>
<keyword evidence="2" id="KW-1185">Reference proteome</keyword>
<dbReference type="AlphaFoldDB" id="A0A160FRQ0"/>
<evidence type="ECO:0000313" key="2">
    <source>
        <dbReference type="Proteomes" id="UP000076852"/>
    </source>
</evidence>
<proteinExistence type="predicted"/>
<protein>
    <submittedName>
        <fullName evidence="1">Uncharacterized protein</fullName>
    </submittedName>
</protein>
<organism evidence="1 2">
    <name type="scientific">Paraburkholderia phytofirmans OLGA172</name>
    <dbReference type="NCBI Taxonomy" id="1417228"/>
    <lineage>
        <taxon>Bacteria</taxon>
        <taxon>Pseudomonadati</taxon>
        <taxon>Pseudomonadota</taxon>
        <taxon>Betaproteobacteria</taxon>
        <taxon>Burkholderiales</taxon>
        <taxon>Burkholderiaceae</taxon>
        <taxon>Paraburkholderia</taxon>
    </lineage>
</organism>
<dbReference type="EMBL" id="CP014579">
    <property type="protein sequence ID" value="ANB75316.1"/>
    <property type="molecule type" value="Genomic_DNA"/>
</dbReference>
<reference evidence="1 2" key="1">
    <citation type="journal article" date="2016" name="Gene">
        <title>PacBio SMRT assembly of a complex multi-replicon genome reveals chlorocatechol degradative operon in a region of genome plasticity.</title>
        <authorList>
            <person name="Ricker N."/>
            <person name="Shen S.Y."/>
            <person name="Goordial J."/>
            <person name="Jin S."/>
            <person name="Fulthorpe R.R."/>
        </authorList>
    </citation>
    <scope>NUCLEOTIDE SEQUENCE [LARGE SCALE GENOMIC DNA]</scope>
    <source>
        <strain evidence="1 2">OLGA172</strain>
    </source>
</reference>
<name>A0A160FRQ0_9BURK</name>
<dbReference type="KEGG" id="buz:AYM40_23295"/>